<evidence type="ECO:0000313" key="2">
    <source>
        <dbReference type="Proteomes" id="UP000054560"/>
    </source>
</evidence>
<keyword evidence="2" id="KW-1185">Reference proteome</keyword>
<dbReference type="AlphaFoldDB" id="A0A0L0FPK9"/>
<dbReference type="GeneID" id="25909335"/>
<dbReference type="EMBL" id="KQ242431">
    <property type="protein sequence ID" value="KNC78750.1"/>
    <property type="molecule type" value="Genomic_DNA"/>
</dbReference>
<dbReference type="RefSeq" id="XP_014152652.1">
    <property type="nucleotide sequence ID" value="XM_014297177.1"/>
</dbReference>
<proteinExistence type="predicted"/>
<sequence>MWIHSRFSAEALELTLAYPEFASPEVDAKFPATFYQTVWAELGLDATTWDQYRLGAPVESGKPKDCPAMFCQYYEDIDVKTLAIILSPGFTAASWNDFNTAFNMCMSNLDTLFQTIHRHDQ</sequence>
<evidence type="ECO:0000313" key="1">
    <source>
        <dbReference type="EMBL" id="KNC78750.1"/>
    </source>
</evidence>
<gene>
    <name evidence="1" type="ORF">SARC_08831</name>
</gene>
<name>A0A0L0FPK9_9EUKA</name>
<reference evidence="1 2" key="1">
    <citation type="submission" date="2011-02" db="EMBL/GenBank/DDBJ databases">
        <title>The Genome Sequence of Sphaeroforma arctica JP610.</title>
        <authorList>
            <consortium name="The Broad Institute Genome Sequencing Platform"/>
            <person name="Russ C."/>
            <person name="Cuomo C."/>
            <person name="Young S.K."/>
            <person name="Zeng Q."/>
            <person name="Gargeya S."/>
            <person name="Alvarado L."/>
            <person name="Berlin A."/>
            <person name="Chapman S.B."/>
            <person name="Chen Z."/>
            <person name="Freedman E."/>
            <person name="Gellesch M."/>
            <person name="Goldberg J."/>
            <person name="Griggs A."/>
            <person name="Gujja S."/>
            <person name="Heilman E."/>
            <person name="Heiman D."/>
            <person name="Howarth C."/>
            <person name="Mehta T."/>
            <person name="Neiman D."/>
            <person name="Pearson M."/>
            <person name="Roberts A."/>
            <person name="Saif S."/>
            <person name="Shea T."/>
            <person name="Shenoy N."/>
            <person name="Sisk P."/>
            <person name="Stolte C."/>
            <person name="Sykes S."/>
            <person name="White J."/>
            <person name="Yandava C."/>
            <person name="Burger G."/>
            <person name="Gray M.W."/>
            <person name="Holland P.W.H."/>
            <person name="King N."/>
            <person name="Lang F.B.F."/>
            <person name="Roger A.J."/>
            <person name="Ruiz-Trillo I."/>
            <person name="Haas B."/>
            <person name="Nusbaum C."/>
            <person name="Birren B."/>
        </authorList>
    </citation>
    <scope>NUCLEOTIDE SEQUENCE [LARGE SCALE GENOMIC DNA]</scope>
    <source>
        <strain evidence="1 2">JP610</strain>
    </source>
</reference>
<organism evidence="1 2">
    <name type="scientific">Sphaeroforma arctica JP610</name>
    <dbReference type="NCBI Taxonomy" id="667725"/>
    <lineage>
        <taxon>Eukaryota</taxon>
        <taxon>Ichthyosporea</taxon>
        <taxon>Ichthyophonida</taxon>
        <taxon>Sphaeroforma</taxon>
    </lineage>
</organism>
<protein>
    <submittedName>
        <fullName evidence="1">Uncharacterized protein</fullName>
    </submittedName>
</protein>
<accession>A0A0L0FPK9</accession>
<dbReference type="Proteomes" id="UP000054560">
    <property type="component" value="Unassembled WGS sequence"/>
</dbReference>